<evidence type="ECO:0000256" key="7">
    <source>
        <dbReference type="ARBA" id="ARBA00023033"/>
    </source>
</evidence>
<dbReference type="PANTHER" id="PTHR24300">
    <property type="entry name" value="CYTOCHROME P450 508A4-RELATED"/>
    <property type="match status" value="1"/>
</dbReference>
<keyword evidence="6 9" id="KW-0408">Iron</keyword>
<dbReference type="FunFam" id="1.10.630.10:FF:000004">
    <property type="entry name" value="cytochrome P450 2D15 isoform X1"/>
    <property type="match status" value="1"/>
</dbReference>
<evidence type="ECO:0000256" key="2">
    <source>
        <dbReference type="ARBA" id="ARBA00004370"/>
    </source>
</evidence>
<feature type="chain" id="PRO_5044012189" evidence="10">
    <location>
        <begin position="18"/>
        <end position="485"/>
    </location>
</feature>
<comment type="subcellular location">
    <subcellularLocation>
        <location evidence="2">Membrane</location>
    </subcellularLocation>
</comment>
<name>A0AAV7LIW8_PLEWA</name>
<reference evidence="11" key="1">
    <citation type="journal article" date="2022" name="bioRxiv">
        <title>Sequencing and chromosome-scale assembly of the giantPleurodeles waltlgenome.</title>
        <authorList>
            <person name="Brown T."/>
            <person name="Elewa A."/>
            <person name="Iarovenko S."/>
            <person name="Subramanian E."/>
            <person name="Araus A.J."/>
            <person name="Petzold A."/>
            <person name="Susuki M."/>
            <person name="Suzuki K.-i.T."/>
            <person name="Hayashi T."/>
            <person name="Toyoda A."/>
            <person name="Oliveira C."/>
            <person name="Osipova E."/>
            <person name="Leigh N.D."/>
            <person name="Simon A."/>
            <person name="Yun M.H."/>
        </authorList>
    </citation>
    <scope>NUCLEOTIDE SEQUENCE</scope>
    <source>
        <strain evidence="11">20211129_DDA</strain>
        <tissue evidence="11">Liver</tissue>
    </source>
</reference>
<dbReference type="InterPro" id="IPR002401">
    <property type="entry name" value="Cyt_P450_E_grp-I"/>
</dbReference>
<dbReference type="InterPro" id="IPR050182">
    <property type="entry name" value="Cytochrome_P450_fam2"/>
</dbReference>
<dbReference type="PANTHER" id="PTHR24300:SF368">
    <property type="entry name" value="CYTOCHROME P450, FAMILY 2, SUBFAMILY AB, POLYPEPTIDE 1"/>
    <property type="match status" value="1"/>
</dbReference>
<evidence type="ECO:0000256" key="9">
    <source>
        <dbReference type="PIRSR" id="PIRSR602401-1"/>
    </source>
</evidence>
<dbReference type="PRINTS" id="PR00385">
    <property type="entry name" value="P450"/>
</dbReference>
<dbReference type="GO" id="GO:0020037">
    <property type="term" value="F:heme binding"/>
    <property type="evidence" value="ECO:0007669"/>
    <property type="project" value="InterPro"/>
</dbReference>
<evidence type="ECO:0000256" key="3">
    <source>
        <dbReference type="ARBA" id="ARBA00010617"/>
    </source>
</evidence>
<dbReference type="SUPFAM" id="SSF48264">
    <property type="entry name" value="Cytochrome P450"/>
    <property type="match status" value="1"/>
</dbReference>
<dbReference type="GO" id="GO:0005737">
    <property type="term" value="C:cytoplasm"/>
    <property type="evidence" value="ECO:0007669"/>
    <property type="project" value="TreeGrafter"/>
</dbReference>
<keyword evidence="5" id="KW-0560">Oxidoreductase</keyword>
<dbReference type="GO" id="GO:0006805">
    <property type="term" value="P:xenobiotic metabolic process"/>
    <property type="evidence" value="ECO:0007669"/>
    <property type="project" value="TreeGrafter"/>
</dbReference>
<dbReference type="Pfam" id="PF00067">
    <property type="entry name" value="p450"/>
    <property type="match status" value="1"/>
</dbReference>
<dbReference type="EMBL" id="JANPWB010000015">
    <property type="protein sequence ID" value="KAJ1087380.1"/>
    <property type="molecule type" value="Genomic_DNA"/>
</dbReference>
<sequence>MLSLSAVFLALVVCVLAAQYLKLQGWRRRYPPGPTPLPIIGNLWTVRFNLQQETLMQLGKTYGNMFTLWMGQTPLIVLNGCHAVRDALISHSEELYDRPPSPLLEAFLKGKGIFTTPEHTWKPLKRLGLTILRILGLGKRSFQERIQEEVQWLTEAFAMTKGRAMDPCVAITNSVTNVIALVIFGHRYSCDDKEFLQLTKINTFLVAFLFSMSARLYNAFPWLMQHLPGTHQEFLNYYGFLNNFVNKEIQIHKENLDPVEPQDFIDYYLNHMSTVSEDVNSTYDEANMNHTVIEIFIGATVPVSATLRTALLLMATQPAIQEKVQKELDTVLGESHVIHYEDRERLPYVDAVMHEVLRYSNGGLCLRQAMKQTSLQGFTFEKGTYIVCNLYSLLNDSDYWLTPNQFNPGHFLDTEGRFVRNEAFMPFAAGPRACIGEQLAKTEIFLFFTSLLRAFTFRLPEGVKKVYMKRGALLPLPYEICAVPR</sequence>
<dbReference type="Proteomes" id="UP001066276">
    <property type="component" value="Chromosome 11"/>
</dbReference>
<keyword evidence="4 9" id="KW-0479">Metal-binding</keyword>
<keyword evidence="7" id="KW-0503">Monooxygenase</keyword>
<keyword evidence="8" id="KW-0472">Membrane</keyword>
<dbReference type="GO" id="GO:0016712">
    <property type="term" value="F:oxidoreductase activity, acting on paired donors, with incorporation or reduction of molecular oxygen, reduced flavin or flavoprotein as one donor, and incorporation of one atom of oxygen"/>
    <property type="evidence" value="ECO:0007669"/>
    <property type="project" value="TreeGrafter"/>
</dbReference>
<evidence type="ECO:0000256" key="5">
    <source>
        <dbReference type="ARBA" id="ARBA00023002"/>
    </source>
</evidence>
<dbReference type="GO" id="GO:0005506">
    <property type="term" value="F:iron ion binding"/>
    <property type="evidence" value="ECO:0007669"/>
    <property type="project" value="InterPro"/>
</dbReference>
<comment type="cofactor">
    <cofactor evidence="1 9">
        <name>heme</name>
        <dbReference type="ChEBI" id="CHEBI:30413"/>
    </cofactor>
</comment>
<dbReference type="PRINTS" id="PR00463">
    <property type="entry name" value="EP450I"/>
</dbReference>
<evidence type="ECO:0000313" key="12">
    <source>
        <dbReference type="Proteomes" id="UP001066276"/>
    </source>
</evidence>
<evidence type="ECO:0000256" key="8">
    <source>
        <dbReference type="ARBA" id="ARBA00023136"/>
    </source>
</evidence>
<evidence type="ECO:0000256" key="4">
    <source>
        <dbReference type="ARBA" id="ARBA00022723"/>
    </source>
</evidence>
<keyword evidence="10" id="KW-0732">Signal</keyword>
<dbReference type="InterPro" id="IPR001128">
    <property type="entry name" value="Cyt_P450"/>
</dbReference>
<dbReference type="AlphaFoldDB" id="A0AAV7LIW8"/>
<comment type="caution">
    <text evidence="11">The sequence shown here is derived from an EMBL/GenBank/DDBJ whole genome shotgun (WGS) entry which is preliminary data.</text>
</comment>
<evidence type="ECO:0000313" key="11">
    <source>
        <dbReference type="EMBL" id="KAJ1087380.1"/>
    </source>
</evidence>
<dbReference type="GO" id="GO:0006082">
    <property type="term" value="P:organic acid metabolic process"/>
    <property type="evidence" value="ECO:0007669"/>
    <property type="project" value="TreeGrafter"/>
</dbReference>
<dbReference type="GO" id="GO:0016020">
    <property type="term" value="C:membrane"/>
    <property type="evidence" value="ECO:0007669"/>
    <property type="project" value="UniProtKB-SubCell"/>
</dbReference>
<accession>A0AAV7LIW8</accession>
<keyword evidence="12" id="KW-1185">Reference proteome</keyword>
<protein>
    <submittedName>
        <fullName evidence="11">Uncharacterized protein</fullName>
    </submittedName>
</protein>
<evidence type="ECO:0000256" key="6">
    <source>
        <dbReference type="ARBA" id="ARBA00023004"/>
    </source>
</evidence>
<organism evidence="11 12">
    <name type="scientific">Pleurodeles waltl</name>
    <name type="common">Iberian ribbed newt</name>
    <dbReference type="NCBI Taxonomy" id="8319"/>
    <lineage>
        <taxon>Eukaryota</taxon>
        <taxon>Metazoa</taxon>
        <taxon>Chordata</taxon>
        <taxon>Craniata</taxon>
        <taxon>Vertebrata</taxon>
        <taxon>Euteleostomi</taxon>
        <taxon>Amphibia</taxon>
        <taxon>Batrachia</taxon>
        <taxon>Caudata</taxon>
        <taxon>Salamandroidea</taxon>
        <taxon>Salamandridae</taxon>
        <taxon>Pleurodelinae</taxon>
        <taxon>Pleurodeles</taxon>
    </lineage>
</organism>
<evidence type="ECO:0000256" key="1">
    <source>
        <dbReference type="ARBA" id="ARBA00001971"/>
    </source>
</evidence>
<dbReference type="Gene3D" id="1.10.630.10">
    <property type="entry name" value="Cytochrome P450"/>
    <property type="match status" value="1"/>
</dbReference>
<feature type="signal peptide" evidence="10">
    <location>
        <begin position="1"/>
        <end position="17"/>
    </location>
</feature>
<comment type="similarity">
    <text evidence="3">Belongs to the cytochrome P450 family.</text>
</comment>
<feature type="binding site" description="axial binding residue" evidence="9">
    <location>
        <position position="434"/>
    </location>
    <ligand>
        <name>heme</name>
        <dbReference type="ChEBI" id="CHEBI:30413"/>
    </ligand>
    <ligandPart>
        <name>Fe</name>
        <dbReference type="ChEBI" id="CHEBI:18248"/>
    </ligandPart>
</feature>
<gene>
    <name evidence="11" type="ORF">NDU88_000556</name>
</gene>
<evidence type="ECO:0000256" key="10">
    <source>
        <dbReference type="SAM" id="SignalP"/>
    </source>
</evidence>
<keyword evidence="9" id="KW-0349">Heme</keyword>
<proteinExistence type="inferred from homology"/>
<dbReference type="InterPro" id="IPR036396">
    <property type="entry name" value="Cyt_P450_sf"/>
</dbReference>